<dbReference type="Proteomes" id="UP000281340">
    <property type="component" value="Unassembled WGS sequence"/>
</dbReference>
<dbReference type="EMBL" id="RDDM01000024">
    <property type="protein sequence ID" value="RLY59605.1"/>
    <property type="molecule type" value="Genomic_DNA"/>
</dbReference>
<name>A0A2Y0IH30_ECOLX</name>
<dbReference type="RefSeq" id="WP_020219205.1">
    <property type="nucleotide sequence ID" value="NZ_BGGZ01000044.1"/>
</dbReference>
<reference evidence="1 2" key="1">
    <citation type="submission" date="2018-10" db="EMBL/GenBank/DDBJ databases">
        <title>Comparison of Escherichia coli isolates recovered from retail chicken and from chicken fecal samples by antimicrobial susceptibility test and whole genome sequencing.</title>
        <authorList>
            <person name="Tang B."/>
            <person name="Ma Y."/>
            <person name="He X."/>
            <person name="Cao L."/>
            <person name="Xia X."/>
            <person name="Yang H."/>
        </authorList>
    </citation>
    <scope>NUCLEOTIDE SEQUENCE [LARGE SCALE GENOMIC DNA]</scope>
    <source>
        <strain evidence="1 2">CMJH98b</strain>
    </source>
</reference>
<accession>A0A2Y0IH30</accession>
<protein>
    <submittedName>
        <fullName evidence="1">Uncharacterized protein</fullName>
    </submittedName>
</protein>
<proteinExistence type="predicted"/>
<evidence type="ECO:0000313" key="1">
    <source>
        <dbReference type="EMBL" id="RLY59605.1"/>
    </source>
</evidence>
<gene>
    <name evidence="1" type="ORF">EAI46_05330</name>
</gene>
<sequence>MYRVNHIMRTINEMSSYTPHMKVNRIAERLSKVQKISFCISVISFFLLAIITLTYGPFNTKSNLSFISALSLYFINVIMGVTYLSVPVINTIKYIYNFKGEVVNELIYDIDSDEQHIEALLPYSLEELTYVSNCIQVRIPKIKSKCFLWGGGKTAIISILCLSYSAICIVNGGSIDGIFVGETGDKIIVAIMLFILYTSLMNMFFKQKLLYLQNLKMIIDMTIKIKRNFT</sequence>
<dbReference type="AlphaFoldDB" id="A0A2Y0IH30"/>
<evidence type="ECO:0000313" key="2">
    <source>
        <dbReference type="Proteomes" id="UP000281340"/>
    </source>
</evidence>
<comment type="caution">
    <text evidence="1">The sequence shown here is derived from an EMBL/GenBank/DDBJ whole genome shotgun (WGS) entry which is preliminary data.</text>
</comment>
<organism evidence="1 2">
    <name type="scientific">Escherichia coli</name>
    <dbReference type="NCBI Taxonomy" id="562"/>
    <lineage>
        <taxon>Bacteria</taxon>
        <taxon>Pseudomonadati</taxon>
        <taxon>Pseudomonadota</taxon>
        <taxon>Gammaproteobacteria</taxon>
        <taxon>Enterobacterales</taxon>
        <taxon>Enterobacteriaceae</taxon>
        <taxon>Escherichia</taxon>
    </lineage>
</organism>